<reference evidence="1" key="1">
    <citation type="journal article" date="2023" name="Mol. Phylogenet. Evol.">
        <title>Genome-scale phylogeny and comparative genomics of the fungal order Sordariales.</title>
        <authorList>
            <person name="Hensen N."/>
            <person name="Bonometti L."/>
            <person name="Westerberg I."/>
            <person name="Brannstrom I.O."/>
            <person name="Guillou S."/>
            <person name="Cros-Aarteil S."/>
            <person name="Calhoun S."/>
            <person name="Haridas S."/>
            <person name="Kuo A."/>
            <person name="Mondo S."/>
            <person name="Pangilinan J."/>
            <person name="Riley R."/>
            <person name="LaButti K."/>
            <person name="Andreopoulos B."/>
            <person name="Lipzen A."/>
            <person name="Chen C."/>
            <person name="Yan M."/>
            <person name="Daum C."/>
            <person name="Ng V."/>
            <person name="Clum A."/>
            <person name="Steindorff A."/>
            <person name="Ohm R.A."/>
            <person name="Martin F."/>
            <person name="Silar P."/>
            <person name="Natvig D.O."/>
            <person name="Lalanne C."/>
            <person name="Gautier V."/>
            <person name="Ament-Velasquez S.L."/>
            <person name="Kruys A."/>
            <person name="Hutchinson M.I."/>
            <person name="Powell A.J."/>
            <person name="Barry K."/>
            <person name="Miller A.N."/>
            <person name="Grigoriev I.V."/>
            <person name="Debuchy R."/>
            <person name="Gladieux P."/>
            <person name="Hiltunen Thoren M."/>
            <person name="Johannesson H."/>
        </authorList>
    </citation>
    <scope>NUCLEOTIDE SEQUENCE</scope>
    <source>
        <strain evidence="1">CBS 626.80</strain>
    </source>
</reference>
<reference evidence="1" key="2">
    <citation type="submission" date="2023-06" db="EMBL/GenBank/DDBJ databases">
        <authorList>
            <consortium name="Lawrence Berkeley National Laboratory"/>
            <person name="Mondo S.J."/>
            <person name="Hensen N."/>
            <person name="Bonometti L."/>
            <person name="Westerberg I."/>
            <person name="Brannstrom I.O."/>
            <person name="Guillou S."/>
            <person name="Cros-Aarteil S."/>
            <person name="Calhoun S."/>
            <person name="Haridas S."/>
            <person name="Kuo A."/>
            <person name="Pangilinan J."/>
            <person name="Riley R."/>
            <person name="Labutti K."/>
            <person name="Andreopoulos B."/>
            <person name="Lipzen A."/>
            <person name="Chen C."/>
            <person name="Yanf M."/>
            <person name="Daum C."/>
            <person name="Ng V."/>
            <person name="Clum A."/>
            <person name="Steindorff A."/>
            <person name="Ohm R."/>
            <person name="Martin F."/>
            <person name="Silar P."/>
            <person name="Natvig D."/>
            <person name="Lalanne C."/>
            <person name="Gautier V."/>
            <person name="Ament-Velasquez S.L."/>
            <person name="Kruys A."/>
            <person name="Hutchinson M.I."/>
            <person name="Powell A.J."/>
            <person name="Barry K."/>
            <person name="Miller A.N."/>
            <person name="Grigoriev I.V."/>
            <person name="Debuchy R."/>
            <person name="Gladieux P."/>
            <person name="Thoren M.H."/>
            <person name="Johannesson H."/>
        </authorList>
    </citation>
    <scope>NUCLEOTIDE SEQUENCE</scope>
    <source>
        <strain evidence="1">CBS 626.80</strain>
    </source>
</reference>
<proteinExistence type="predicted"/>
<evidence type="ECO:0000313" key="2">
    <source>
        <dbReference type="Proteomes" id="UP001303222"/>
    </source>
</evidence>
<evidence type="ECO:0000313" key="1">
    <source>
        <dbReference type="EMBL" id="KAK3951556.1"/>
    </source>
</evidence>
<comment type="caution">
    <text evidence="1">The sequence shown here is derived from an EMBL/GenBank/DDBJ whole genome shotgun (WGS) entry which is preliminary data.</text>
</comment>
<dbReference type="AlphaFoldDB" id="A0AAN6NTI3"/>
<gene>
    <name evidence="1" type="ORF">QBC32DRAFT_159932</name>
</gene>
<name>A0AAN6NTI3_9PEZI</name>
<accession>A0AAN6NTI3</accession>
<organism evidence="1 2">
    <name type="scientific">Pseudoneurospora amorphoporcata</name>
    <dbReference type="NCBI Taxonomy" id="241081"/>
    <lineage>
        <taxon>Eukaryota</taxon>
        <taxon>Fungi</taxon>
        <taxon>Dikarya</taxon>
        <taxon>Ascomycota</taxon>
        <taxon>Pezizomycotina</taxon>
        <taxon>Sordariomycetes</taxon>
        <taxon>Sordariomycetidae</taxon>
        <taxon>Sordariales</taxon>
        <taxon>Sordariaceae</taxon>
        <taxon>Pseudoneurospora</taxon>
    </lineage>
</organism>
<dbReference type="EMBL" id="MU859144">
    <property type="protein sequence ID" value="KAK3951556.1"/>
    <property type="molecule type" value="Genomic_DNA"/>
</dbReference>
<dbReference type="Proteomes" id="UP001303222">
    <property type="component" value="Unassembled WGS sequence"/>
</dbReference>
<keyword evidence="2" id="KW-1185">Reference proteome</keyword>
<sequence>MRRWLYHASFVTPSREHSVATAFDFDQKSPGGPGLRLVVGLCSASSLVQVEARVTLPPFADGSCSIAAVTCPRSLPCVALSCLALRLHIHNWHPSLPLLLPASLPFPVHSGWNHQVILTPPHHKLSHYPLPFLRPVSQFLARLVFPLQLPLVHSISPTSFPCSAPSTFLSLLSPLNNHLHRSTSFTWSNLVSLSTADAAGDTYRPVSTTHSSCSFPFPRSLSAGLFQSASTIISPICHGRDAPLLLLFLHKHREGIVSCLSSCLGLFTFVPRFVASIN</sequence>
<protein>
    <submittedName>
        <fullName evidence="1">Uncharacterized protein</fullName>
    </submittedName>
</protein>